<comment type="caution">
    <text evidence="12">The sequence shown here is derived from an EMBL/GenBank/DDBJ whole genome shotgun (WGS) entry which is preliminary data.</text>
</comment>
<dbReference type="SUPFAM" id="SSF81345">
    <property type="entry name" value="ABC transporter involved in vitamin B12 uptake, BtuC"/>
    <property type="match status" value="1"/>
</dbReference>
<evidence type="ECO:0000256" key="6">
    <source>
        <dbReference type="ARBA" id="ARBA00022692"/>
    </source>
</evidence>
<keyword evidence="4" id="KW-1003">Cell membrane</keyword>
<name>A0A9X2CRX1_9BACI</name>
<dbReference type="Pfam" id="PF01032">
    <property type="entry name" value="FecCD"/>
    <property type="match status" value="1"/>
</dbReference>
<feature type="transmembrane region" description="Helical" evidence="11">
    <location>
        <begin position="7"/>
        <end position="26"/>
    </location>
</feature>
<dbReference type="InterPro" id="IPR037294">
    <property type="entry name" value="ABC_BtuC-like"/>
</dbReference>
<evidence type="ECO:0000256" key="5">
    <source>
        <dbReference type="ARBA" id="ARBA00022496"/>
    </source>
</evidence>
<dbReference type="InterPro" id="IPR000522">
    <property type="entry name" value="ABC_transptr_permease_BtuC"/>
</dbReference>
<evidence type="ECO:0000256" key="7">
    <source>
        <dbReference type="ARBA" id="ARBA00022989"/>
    </source>
</evidence>
<evidence type="ECO:0000256" key="1">
    <source>
        <dbReference type="ARBA" id="ARBA00004651"/>
    </source>
</evidence>
<protein>
    <submittedName>
        <fullName evidence="12">Iron chelate uptake ABC transporter family permease subunit</fullName>
    </submittedName>
</protein>
<dbReference type="GO" id="GO:0022857">
    <property type="term" value="F:transmembrane transporter activity"/>
    <property type="evidence" value="ECO:0007669"/>
    <property type="project" value="InterPro"/>
</dbReference>
<evidence type="ECO:0000256" key="2">
    <source>
        <dbReference type="ARBA" id="ARBA00007935"/>
    </source>
</evidence>
<dbReference type="GO" id="GO:0033214">
    <property type="term" value="P:siderophore-iron import into cell"/>
    <property type="evidence" value="ECO:0007669"/>
    <property type="project" value="TreeGrafter"/>
</dbReference>
<evidence type="ECO:0000256" key="10">
    <source>
        <dbReference type="ARBA" id="ARBA00023136"/>
    </source>
</evidence>
<dbReference type="RefSeq" id="WP_250095971.1">
    <property type="nucleotide sequence ID" value="NZ_JAKRYL010000006.1"/>
</dbReference>
<dbReference type="AlphaFoldDB" id="A0A9X2CRX1"/>
<keyword evidence="10 11" id="KW-0472">Membrane</keyword>
<feature type="transmembrane region" description="Helical" evidence="11">
    <location>
        <begin position="38"/>
        <end position="58"/>
    </location>
</feature>
<organism evidence="12 13">
    <name type="scientific">Halalkalibacter alkaliphilus</name>
    <dbReference type="NCBI Taxonomy" id="2917993"/>
    <lineage>
        <taxon>Bacteria</taxon>
        <taxon>Bacillati</taxon>
        <taxon>Bacillota</taxon>
        <taxon>Bacilli</taxon>
        <taxon>Bacillales</taxon>
        <taxon>Bacillaceae</taxon>
        <taxon>Halalkalibacter</taxon>
    </lineage>
</organism>
<evidence type="ECO:0000313" key="13">
    <source>
        <dbReference type="Proteomes" id="UP001139150"/>
    </source>
</evidence>
<feature type="transmembrane region" description="Helical" evidence="11">
    <location>
        <begin position="103"/>
        <end position="122"/>
    </location>
</feature>
<evidence type="ECO:0000256" key="11">
    <source>
        <dbReference type="SAM" id="Phobius"/>
    </source>
</evidence>
<dbReference type="Gene3D" id="1.10.3470.10">
    <property type="entry name" value="ABC transporter involved in vitamin B12 uptake, BtuC"/>
    <property type="match status" value="1"/>
</dbReference>
<keyword evidence="7 11" id="KW-1133">Transmembrane helix</keyword>
<reference evidence="12" key="1">
    <citation type="submission" date="2022-02" db="EMBL/GenBank/DDBJ databases">
        <title>Halalkalibacter sp. nov. isolated from Lonar Lake, India.</title>
        <authorList>
            <person name="Joshi A."/>
            <person name="Thite S."/>
            <person name="Lodha T."/>
        </authorList>
    </citation>
    <scope>NUCLEOTIDE SEQUENCE</scope>
    <source>
        <strain evidence="12">MEB205</strain>
    </source>
</reference>
<evidence type="ECO:0000313" key="12">
    <source>
        <dbReference type="EMBL" id="MCL7747072.1"/>
    </source>
</evidence>
<evidence type="ECO:0000256" key="3">
    <source>
        <dbReference type="ARBA" id="ARBA00022448"/>
    </source>
</evidence>
<gene>
    <name evidence="12" type="ORF">MF646_08040</name>
</gene>
<dbReference type="GO" id="GO:0005886">
    <property type="term" value="C:plasma membrane"/>
    <property type="evidence" value="ECO:0007669"/>
    <property type="project" value="UniProtKB-SubCell"/>
</dbReference>
<keyword evidence="5" id="KW-0410">Iron transport</keyword>
<keyword evidence="6 11" id="KW-0812">Transmembrane</keyword>
<comment type="similarity">
    <text evidence="2">Belongs to the binding-protein-dependent transport system permease family. FecCD subfamily.</text>
</comment>
<keyword evidence="3" id="KW-0813">Transport</keyword>
<proteinExistence type="inferred from homology"/>
<dbReference type="PANTHER" id="PTHR30472">
    <property type="entry name" value="FERRIC ENTEROBACTIN TRANSPORT SYSTEM PERMEASE PROTEIN"/>
    <property type="match status" value="1"/>
</dbReference>
<evidence type="ECO:0000256" key="8">
    <source>
        <dbReference type="ARBA" id="ARBA00023004"/>
    </source>
</evidence>
<dbReference type="PANTHER" id="PTHR30472:SF19">
    <property type="entry name" value="PETROBACTIN IMPORT SYSTEM PERMEASE PROTEIN YCLO"/>
    <property type="match status" value="1"/>
</dbReference>
<keyword evidence="8" id="KW-0408">Iron</keyword>
<feature type="transmembrane region" description="Helical" evidence="11">
    <location>
        <begin position="129"/>
        <end position="154"/>
    </location>
</feature>
<feature type="transmembrane region" description="Helical" evidence="11">
    <location>
        <begin position="263"/>
        <end position="283"/>
    </location>
</feature>
<keyword evidence="13" id="KW-1185">Reference proteome</keyword>
<dbReference type="EMBL" id="JAKRYL010000006">
    <property type="protein sequence ID" value="MCL7747072.1"/>
    <property type="molecule type" value="Genomic_DNA"/>
</dbReference>
<feature type="transmembrane region" description="Helical" evidence="11">
    <location>
        <begin position="290"/>
        <end position="310"/>
    </location>
</feature>
<evidence type="ECO:0000256" key="4">
    <source>
        <dbReference type="ARBA" id="ARBA00022475"/>
    </source>
</evidence>
<feature type="transmembrane region" description="Helical" evidence="11">
    <location>
        <begin position="177"/>
        <end position="196"/>
    </location>
</feature>
<keyword evidence="9" id="KW-0406">Ion transport</keyword>
<sequence length="316" mass="35312">MGYKGKLTTLSIIAVALTILYLTIGANGNWEYVLPRRGYKIAAIILTGAAIAFSTMVFQTITNNRILTPSIIGLDSLYLLLQTFIIFTFGSLSVVMINKYLNFGLSIVLMVVFAAILFKLLFKREGQNIYYLLLVGIVFGTLFGSLSTFMQVLIDPNEFLMVQNRMFASFNNVNTDIFWISVLLIIFLSIYSYRYVKFLDVLSLGKEHAVNLGVNYDQIVKKLLMIIAILVAIATALVGPITFLGLLVANVAHEFMKSYQHKYLISGAILISIVALVGGQLIVERIFAFSTPLSVIINFVGGVYFLYLLLKETKKW</sequence>
<comment type="subcellular location">
    <subcellularLocation>
        <location evidence="1">Cell membrane</location>
        <topology evidence="1">Multi-pass membrane protein</topology>
    </subcellularLocation>
</comment>
<evidence type="ECO:0000256" key="9">
    <source>
        <dbReference type="ARBA" id="ARBA00023065"/>
    </source>
</evidence>
<feature type="transmembrane region" description="Helical" evidence="11">
    <location>
        <begin position="223"/>
        <end position="251"/>
    </location>
</feature>
<dbReference type="Proteomes" id="UP001139150">
    <property type="component" value="Unassembled WGS sequence"/>
</dbReference>
<dbReference type="FunFam" id="1.10.3470.10:FF:000004">
    <property type="entry name" value="Iron compound ABC transporter, permease"/>
    <property type="match status" value="1"/>
</dbReference>
<dbReference type="CDD" id="cd06550">
    <property type="entry name" value="TM_ABC_iron-siderophores_like"/>
    <property type="match status" value="1"/>
</dbReference>
<feature type="transmembrane region" description="Helical" evidence="11">
    <location>
        <begin position="78"/>
        <end position="97"/>
    </location>
</feature>
<accession>A0A9X2CRX1</accession>